<feature type="compositionally biased region" description="Polar residues" evidence="2">
    <location>
        <begin position="624"/>
        <end position="649"/>
    </location>
</feature>
<dbReference type="Proteomes" id="UP001175261">
    <property type="component" value="Unassembled WGS sequence"/>
</dbReference>
<dbReference type="EMBL" id="JAPDFR010000007">
    <property type="protein sequence ID" value="KAK0385015.1"/>
    <property type="molecule type" value="Genomic_DNA"/>
</dbReference>
<evidence type="ECO:0000313" key="3">
    <source>
        <dbReference type="EMBL" id="KAK0385015.1"/>
    </source>
</evidence>
<organism evidence="3 4">
    <name type="scientific">Sarocladium strictum</name>
    <name type="common">Black bundle disease fungus</name>
    <name type="synonym">Acremonium strictum</name>
    <dbReference type="NCBI Taxonomy" id="5046"/>
    <lineage>
        <taxon>Eukaryota</taxon>
        <taxon>Fungi</taxon>
        <taxon>Dikarya</taxon>
        <taxon>Ascomycota</taxon>
        <taxon>Pezizomycotina</taxon>
        <taxon>Sordariomycetes</taxon>
        <taxon>Hypocreomycetidae</taxon>
        <taxon>Hypocreales</taxon>
        <taxon>Sarocladiaceae</taxon>
        <taxon>Sarocladium</taxon>
    </lineage>
</organism>
<evidence type="ECO:0000256" key="2">
    <source>
        <dbReference type="SAM" id="MobiDB-lite"/>
    </source>
</evidence>
<comment type="similarity">
    <text evidence="1">Belongs to the asaB hydroxylase/desaturase family.</text>
</comment>
<dbReference type="InterPro" id="IPR044053">
    <property type="entry name" value="AsaB-like"/>
</dbReference>
<feature type="region of interest" description="Disordered" evidence="2">
    <location>
        <begin position="737"/>
        <end position="799"/>
    </location>
</feature>
<feature type="compositionally biased region" description="Basic and acidic residues" evidence="2">
    <location>
        <begin position="532"/>
        <end position="542"/>
    </location>
</feature>
<evidence type="ECO:0000256" key="1">
    <source>
        <dbReference type="ARBA" id="ARBA00023604"/>
    </source>
</evidence>
<evidence type="ECO:0008006" key="5">
    <source>
        <dbReference type="Google" id="ProtNLM"/>
    </source>
</evidence>
<keyword evidence="4" id="KW-1185">Reference proteome</keyword>
<comment type="caution">
    <text evidence="3">The sequence shown here is derived from an EMBL/GenBank/DDBJ whole genome shotgun (WGS) entry which is preliminary data.</text>
</comment>
<accession>A0AA39GCW3</accession>
<dbReference type="NCBIfam" id="NF041278">
    <property type="entry name" value="CmcJ_NvfI_EfuI"/>
    <property type="match status" value="1"/>
</dbReference>
<feature type="region of interest" description="Disordered" evidence="2">
    <location>
        <begin position="595"/>
        <end position="683"/>
    </location>
</feature>
<evidence type="ECO:0000313" key="4">
    <source>
        <dbReference type="Proteomes" id="UP001175261"/>
    </source>
</evidence>
<proteinExistence type="inferred from homology"/>
<feature type="region of interest" description="Disordered" evidence="2">
    <location>
        <begin position="865"/>
        <end position="894"/>
    </location>
</feature>
<reference evidence="3" key="1">
    <citation type="submission" date="2022-10" db="EMBL/GenBank/DDBJ databases">
        <title>Determination and structural analysis of whole genome sequence of Sarocladium strictum F4-1.</title>
        <authorList>
            <person name="Hu L."/>
            <person name="Jiang Y."/>
        </authorList>
    </citation>
    <scope>NUCLEOTIDE SEQUENCE</scope>
    <source>
        <strain evidence="3">F4-1</strain>
    </source>
</reference>
<protein>
    <recommendedName>
        <fullName evidence="5">C2H2-type domain-containing protein</fullName>
    </recommendedName>
</protein>
<name>A0AA39GCW3_SARSR</name>
<dbReference type="PANTHER" id="PTHR34598:SF3">
    <property type="entry name" value="OXIDOREDUCTASE AN1597"/>
    <property type="match status" value="1"/>
</dbReference>
<feature type="compositionally biased region" description="Basic and acidic residues" evidence="2">
    <location>
        <begin position="750"/>
        <end position="766"/>
    </location>
</feature>
<dbReference type="PANTHER" id="PTHR34598">
    <property type="entry name" value="BLL6449 PROTEIN"/>
    <property type="match status" value="1"/>
</dbReference>
<feature type="compositionally biased region" description="Acidic residues" evidence="2">
    <location>
        <begin position="772"/>
        <end position="786"/>
    </location>
</feature>
<gene>
    <name evidence="3" type="ORF">NLU13_7493</name>
</gene>
<feature type="region of interest" description="Disordered" evidence="2">
    <location>
        <begin position="532"/>
        <end position="564"/>
    </location>
</feature>
<feature type="region of interest" description="Disordered" evidence="2">
    <location>
        <begin position="990"/>
        <end position="1027"/>
    </location>
</feature>
<dbReference type="GO" id="GO:0016491">
    <property type="term" value="F:oxidoreductase activity"/>
    <property type="evidence" value="ECO:0007669"/>
    <property type="project" value="InterPro"/>
</dbReference>
<sequence>MANIDTVRSTGDLFPLVASAVEQYREANPGKEARTLARGLSNEEILFRYFVQKLLLLRAAWPSAGDDGPGVAAERVLSGQRTDDLNQDLQNTEEALLALKSELEITSRGSEVLSKITQKPTLLDQGPTQSPLQECLEQLSMSNRRLAAHLPDMQSSALPTIAENHGCLEFRMMIESSAKDAADVTCIRVTGFKHVCRCERTVYLDKEIFGHSSSSTSGMNTPPSTASVAVVGKMENRRLQHVSVEIRSAESLSDQANLLLDSLSIESCRERDEDGFVGGGIIPLTVQQFGRVSNPMTQGVLLKHITADLDQRMRLEMAFHLSSVIILLASNNLPQPSWDCWAIAFEQGVTKGCYAICLKADKPRSDAIIGWQKHDSEKFAVMAQDLTLTLLGMRLTELALGQTLAEVRLANSYMFTEAKTQDPDILDLLTVKKVLSQRRMRAKVGALYEDVVNICIHQQYRSKHSSNIQRLISTDESFLEDAAITILHPLYREICKYFECECHNVRPKSRRPTEANIESSHSALRQELIHEPSRSNAHHEPQGRQSHHIPMQDKEKTLSNNPKSAEIESIVSEGGEAALNVQIDKRPPSVIAINIKKGTSAHNQDKVSMNPMGDKDQAQAFRQDPSSQAASRHTEASGNSVLLAQSTDNPAAHRVRQRDDQNARSSRLIPSLTTPRLDYDGASESFESVTGTTDSAFIWLADDNDDPQLSSGYHPIFALRDPLVRILMRNFDIWQSRGTDSNKSTGKPRRVTESVKKKRRLNDAKRPGSGIGDDDMDEEDEDEDAQDPGKPSLDRHGRPKKPVFSCPFFKRDPLAHETCCEYTLHRIRDVKQHLGRRHQLPSYCPRCIQTFRTEELRDTHVRDATCERKPVNRPEGVTNSQKKQLSKKAPANQSPQEQWYGIFDILFPDHSPRPESPYLDGRLTQQVLDYQSYFRSQGAGIMHEILSEHAEITWRVPLGEADGIAFRRSVYDDCIQAVFDTWRHSQSMQGHSLGVHGSATSPQAPMLPGPSTAAATTTTDDTGEESYSVATPSSFAQEYSDYNPSLHSWPDDTQWFSNLQITSPPIGDTNTYDPITAADRQDLSNAIMAGMGIDGRFNMMGHEGSAGMYGSKRRCTLRHAGDDVAEDRKGRIQRNFTNTHAVSMVVRESPPLAAPKQGDRLHCQREVVGLLFPRINGKKYLQSAVYGFGFLRFRPSFSHLLFSPGGNSTMACGDVIAPVNYLKRLPLYENEKPFQLFIPLSDNASDQRTTNLEFEPRLCSFHDIRHHAETCSLDRDGFRVLHHPTALDLASFKDRAQVESRYFDEVRQILRDVEGGYDRAYIFDWRLRESATPTPDNNELDMNDLTTWLRPSPTVHVDQSTRAVVHRIQLHLPDEAAHLFKGRVRIVNVWRPIDNAVEDYPLAFCDPCSVPDQDLIECDHVRRKFKGATLYAHFNEAHRWNYLGNHHPDEVLLLKMFDSDPSVRAKRLPHASFRHPSATSESRPRRSIEVRAMIFNYPEERD</sequence>